<dbReference type="EMBL" id="WSFT01000040">
    <property type="protein sequence ID" value="MBS4539036.1"/>
    <property type="molecule type" value="Genomic_DNA"/>
</dbReference>
<evidence type="ECO:0000256" key="1">
    <source>
        <dbReference type="ARBA" id="ARBA00022679"/>
    </source>
</evidence>
<name>A0A942UXZ4_9FIRM</name>
<sequence length="170" mass="19891">MGKWDEICYPFMPEDSIFCDHEILCDGLSSYLALTLSIAEERDYPERLQQDLLWLCEMALHVNGSVRGKLAIFKEDLDKLYELYDYYKSEVKVSGFTLPTGSYLASQINIARYKSKEVVRLLNKINKNEKKIEDILFSFTNLMANLLYVMSCYVNKLDKKENKEFISKSY</sequence>
<evidence type="ECO:0000256" key="3">
    <source>
        <dbReference type="ARBA" id="ARBA00022840"/>
    </source>
</evidence>
<dbReference type="RefSeq" id="WP_203366960.1">
    <property type="nucleotide sequence ID" value="NZ_WSFT01000040.1"/>
</dbReference>
<reference evidence="5" key="1">
    <citation type="submission" date="2019-12" db="EMBL/GenBank/DDBJ databases">
        <title>Clostridiaceae gen. nov. sp. nov., isolated from sediment in Xinjiang, China.</title>
        <authorList>
            <person name="Zhang R."/>
        </authorList>
    </citation>
    <scope>NUCLEOTIDE SEQUENCE</scope>
    <source>
        <strain evidence="5">D2Q-11</strain>
    </source>
</reference>
<dbReference type="GO" id="GO:0005524">
    <property type="term" value="F:ATP binding"/>
    <property type="evidence" value="ECO:0007669"/>
    <property type="project" value="UniProtKB-KW"/>
</dbReference>
<organism evidence="5 6">
    <name type="scientific">Anaeromonas frigoriresistens</name>
    <dbReference type="NCBI Taxonomy" id="2683708"/>
    <lineage>
        <taxon>Bacteria</taxon>
        <taxon>Bacillati</taxon>
        <taxon>Bacillota</taxon>
        <taxon>Tissierellia</taxon>
        <taxon>Tissierellales</taxon>
        <taxon>Thermohalobacteraceae</taxon>
        <taxon>Anaeromonas</taxon>
    </lineage>
</organism>
<dbReference type="Proteomes" id="UP000724672">
    <property type="component" value="Unassembled WGS sequence"/>
</dbReference>
<protein>
    <recommendedName>
        <fullName evidence="4">Cobalamin adenosyltransferase-like domain-containing protein</fullName>
    </recommendedName>
</protein>
<comment type="caution">
    <text evidence="5">The sequence shown here is derived from an EMBL/GenBank/DDBJ whole genome shotgun (WGS) entry which is preliminary data.</text>
</comment>
<evidence type="ECO:0000259" key="4">
    <source>
        <dbReference type="Pfam" id="PF01923"/>
    </source>
</evidence>
<keyword evidence="3" id="KW-0067">ATP-binding</keyword>
<evidence type="ECO:0000313" key="6">
    <source>
        <dbReference type="Proteomes" id="UP000724672"/>
    </source>
</evidence>
<dbReference type="AlphaFoldDB" id="A0A942UXZ4"/>
<keyword evidence="2" id="KW-0547">Nucleotide-binding</keyword>
<dbReference type="InterPro" id="IPR036451">
    <property type="entry name" value="CblAdoTrfase-like_sf"/>
</dbReference>
<evidence type="ECO:0000313" key="5">
    <source>
        <dbReference type="EMBL" id="MBS4539036.1"/>
    </source>
</evidence>
<dbReference type="SUPFAM" id="SSF89028">
    <property type="entry name" value="Cobalamin adenosyltransferase-like"/>
    <property type="match status" value="1"/>
</dbReference>
<dbReference type="GO" id="GO:0016740">
    <property type="term" value="F:transferase activity"/>
    <property type="evidence" value="ECO:0007669"/>
    <property type="project" value="UniProtKB-KW"/>
</dbReference>
<keyword evidence="6" id="KW-1185">Reference proteome</keyword>
<dbReference type="InterPro" id="IPR016030">
    <property type="entry name" value="CblAdoTrfase-like"/>
</dbReference>
<feature type="domain" description="Cobalamin adenosyltransferase-like" evidence="4">
    <location>
        <begin position="25"/>
        <end position="154"/>
    </location>
</feature>
<proteinExistence type="predicted"/>
<gene>
    <name evidence="5" type="ORF">GOQ27_11225</name>
</gene>
<evidence type="ECO:0000256" key="2">
    <source>
        <dbReference type="ARBA" id="ARBA00022741"/>
    </source>
</evidence>
<dbReference type="Gene3D" id="1.20.1200.10">
    <property type="entry name" value="Cobalamin adenosyltransferase-like"/>
    <property type="match status" value="1"/>
</dbReference>
<accession>A0A942UXZ4</accession>
<keyword evidence="1" id="KW-0808">Transferase</keyword>
<dbReference type="Pfam" id="PF01923">
    <property type="entry name" value="Cob_adeno_trans"/>
    <property type="match status" value="1"/>
</dbReference>